<dbReference type="Gene3D" id="3.40.50.620">
    <property type="entry name" value="HUPs"/>
    <property type="match status" value="1"/>
</dbReference>
<protein>
    <recommendedName>
        <fullName evidence="3">GMPS ATP-PPase domain-containing protein</fullName>
    </recommendedName>
</protein>
<keyword evidence="1" id="KW-0315">Glutamine amidotransferase</keyword>
<dbReference type="Proteomes" id="UP000561326">
    <property type="component" value="Unassembled WGS sequence"/>
</dbReference>
<name>A0A848CX22_ANEAE</name>
<comment type="caution">
    <text evidence="2">Lacks conserved residue(s) required for the propagation of feature annotation.</text>
</comment>
<dbReference type="InterPro" id="IPR025777">
    <property type="entry name" value="GMPS_ATP_PPase_dom"/>
</dbReference>
<organism evidence="4 5">
    <name type="scientific">Aneurinibacillus aneurinilyticus</name>
    <name type="common">Bacillus aneurinolyticus</name>
    <dbReference type="NCBI Taxonomy" id="1391"/>
    <lineage>
        <taxon>Bacteria</taxon>
        <taxon>Bacillati</taxon>
        <taxon>Bacillota</taxon>
        <taxon>Bacilli</taxon>
        <taxon>Bacillales</taxon>
        <taxon>Paenibacillaceae</taxon>
        <taxon>Aneurinibacillus group</taxon>
        <taxon>Aneurinibacillus</taxon>
    </lineage>
</organism>
<keyword evidence="2" id="KW-0332">GMP biosynthesis</keyword>
<evidence type="ECO:0000256" key="1">
    <source>
        <dbReference type="ARBA" id="ARBA00022962"/>
    </source>
</evidence>
<accession>A0A848CX22</accession>
<dbReference type="GO" id="GO:0003921">
    <property type="term" value="F:GMP synthase activity"/>
    <property type="evidence" value="ECO:0007669"/>
    <property type="project" value="InterPro"/>
</dbReference>
<feature type="domain" description="GMPS ATP-PPase" evidence="3">
    <location>
        <begin position="1"/>
        <end position="48"/>
    </location>
</feature>
<evidence type="ECO:0000256" key="2">
    <source>
        <dbReference type="PROSITE-ProRule" id="PRU00886"/>
    </source>
</evidence>
<sequence length="69" mass="7876">MSRKSYHDAGGLPEDIKFKPVEPQKALFKDEIRKIGKMCGLPESIIWYRAVPWTGFGHLSARQSNWGQS</sequence>
<dbReference type="AlphaFoldDB" id="A0A848CX22"/>
<keyword evidence="2" id="KW-0547">Nucleotide-binding</keyword>
<dbReference type="EMBL" id="JABAGO010000043">
    <property type="protein sequence ID" value="NMF00294.1"/>
    <property type="molecule type" value="Genomic_DNA"/>
</dbReference>
<dbReference type="PROSITE" id="PS51553">
    <property type="entry name" value="GMPS_ATP_PPASE"/>
    <property type="match status" value="1"/>
</dbReference>
<keyword evidence="2" id="KW-0067">ATP-binding</keyword>
<comment type="caution">
    <text evidence="4">The sequence shown here is derived from an EMBL/GenBank/DDBJ whole genome shotgun (WGS) entry which is preliminary data.</text>
</comment>
<proteinExistence type="predicted"/>
<gene>
    <name evidence="4" type="ORF">HF838_18875</name>
</gene>
<dbReference type="InterPro" id="IPR014729">
    <property type="entry name" value="Rossmann-like_a/b/a_fold"/>
</dbReference>
<reference evidence="4 5" key="1">
    <citation type="submission" date="2020-04" db="EMBL/GenBank/DDBJ databases">
        <authorList>
            <person name="Hitch T.C.A."/>
            <person name="Wylensek D."/>
            <person name="Clavel T."/>
        </authorList>
    </citation>
    <scope>NUCLEOTIDE SEQUENCE [LARGE SCALE GENOMIC DNA]</scope>
    <source>
        <strain evidence="4 5">WB01_D5_05</strain>
    </source>
</reference>
<evidence type="ECO:0000259" key="3">
    <source>
        <dbReference type="PROSITE" id="PS51553"/>
    </source>
</evidence>
<dbReference type="SUPFAM" id="SSF52402">
    <property type="entry name" value="Adenine nucleotide alpha hydrolases-like"/>
    <property type="match status" value="1"/>
</dbReference>
<evidence type="ECO:0000313" key="5">
    <source>
        <dbReference type="Proteomes" id="UP000561326"/>
    </source>
</evidence>
<evidence type="ECO:0000313" key="4">
    <source>
        <dbReference type="EMBL" id="NMF00294.1"/>
    </source>
</evidence>
<keyword evidence="2" id="KW-0658">Purine biosynthesis</keyword>
<dbReference type="GO" id="GO:0005524">
    <property type="term" value="F:ATP binding"/>
    <property type="evidence" value="ECO:0007669"/>
    <property type="project" value="UniProtKB-UniRule"/>
</dbReference>